<dbReference type="InterPro" id="IPR016162">
    <property type="entry name" value="Ald_DH_N"/>
</dbReference>
<comment type="function">
    <text evidence="4">Part of the sulfo-TAL (or sulfo-SFT) pathway, a D-sulfoquinovose degradation pathway that produces sulfolactate (SL). Catalyzes the oxidation of 3-sulfolactaldehyde (SLA) to sulfolactate (SL).</text>
</comment>
<feature type="active site" evidence="6">
    <location>
        <position position="282"/>
    </location>
</feature>
<feature type="domain" description="Aldehyde dehydrogenase" evidence="9">
    <location>
        <begin position="20"/>
        <end position="471"/>
    </location>
</feature>
<gene>
    <name evidence="10" type="ORF">KHA99_02735</name>
</gene>
<protein>
    <recommendedName>
        <fullName evidence="5">Aldehyde dehydrogenase</fullName>
    </recommendedName>
</protein>
<dbReference type="AlphaFoldDB" id="A0A942TYX5"/>
<evidence type="ECO:0000256" key="5">
    <source>
        <dbReference type="PIRNR" id="PIRNR036492"/>
    </source>
</evidence>
<dbReference type="GO" id="GO:0016620">
    <property type="term" value="F:oxidoreductase activity, acting on the aldehyde or oxo group of donors, NAD or NADP as acceptor"/>
    <property type="evidence" value="ECO:0007669"/>
    <property type="project" value="InterPro"/>
</dbReference>
<dbReference type="Gene3D" id="3.40.605.10">
    <property type="entry name" value="Aldehyde Dehydrogenase, Chain A, domain 1"/>
    <property type="match status" value="1"/>
</dbReference>
<evidence type="ECO:0000256" key="8">
    <source>
        <dbReference type="RuleBase" id="RU003345"/>
    </source>
</evidence>
<evidence type="ECO:0000259" key="9">
    <source>
        <dbReference type="Pfam" id="PF00171"/>
    </source>
</evidence>
<dbReference type="FunFam" id="3.40.605.10:FF:000026">
    <property type="entry name" value="Aldehyde dehydrogenase, putative"/>
    <property type="match status" value="1"/>
</dbReference>
<name>A0A942TYX5_9BACI</name>
<dbReference type="PROSITE" id="PS00687">
    <property type="entry name" value="ALDEHYDE_DEHYDR_GLU"/>
    <property type="match status" value="1"/>
</dbReference>
<dbReference type="Gene3D" id="3.40.309.10">
    <property type="entry name" value="Aldehyde Dehydrogenase, Chain A, domain 2"/>
    <property type="match status" value="1"/>
</dbReference>
<evidence type="ECO:0000256" key="1">
    <source>
        <dbReference type="ARBA" id="ARBA00009986"/>
    </source>
</evidence>
<dbReference type="Proteomes" id="UP000679749">
    <property type="component" value="Unassembled WGS sequence"/>
</dbReference>
<dbReference type="InterPro" id="IPR012394">
    <property type="entry name" value="Aldehyde_DH_NAD(P)"/>
</dbReference>
<organism evidence="10 11">
    <name type="scientific">Neobacillus rhizophilus</name>
    <dbReference type="NCBI Taxonomy" id="2833579"/>
    <lineage>
        <taxon>Bacteria</taxon>
        <taxon>Bacillati</taxon>
        <taxon>Bacillota</taxon>
        <taxon>Bacilli</taxon>
        <taxon>Bacillales</taxon>
        <taxon>Bacillaceae</taxon>
        <taxon>Neobacillus</taxon>
    </lineage>
</organism>
<comment type="caution">
    <text evidence="10">The sequence shown here is derived from an EMBL/GenBank/DDBJ whole genome shotgun (WGS) entry which is preliminary data.</text>
</comment>
<dbReference type="FunFam" id="3.40.309.10:FF:000009">
    <property type="entry name" value="Aldehyde dehydrogenase A"/>
    <property type="match status" value="1"/>
</dbReference>
<dbReference type="FunFam" id="3.40.605.10:FF:000007">
    <property type="entry name" value="NAD/NADP-dependent betaine aldehyde dehydrogenase"/>
    <property type="match status" value="1"/>
</dbReference>
<reference evidence="10" key="1">
    <citation type="submission" date="2021-05" db="EMBL/GenBank/DDBJ databases">
        <title>Novel Bacillus species.</title>
        <authorList>
            <person name="Liu G."/>
        </authorList>
    </citation>
    <scope>NUCLEOTIDE SEQUENCE</scope>
    <source>
        <strain evidence="10">FJAT-49825</strain>
    </source>
</reference>
<dbReference type="InterPro" id="IPR016161">
    <property type="entry name" value="Ald_DH/histidinol_DH"/>
</dbReference>
<proteinExistence type="inferred from homology"/>
<sequence length="476" mass="52380">MNTLTREFSMTINGKAVTTEQTVPVLNPANETVIAQVPKASQQDLNNAVKAARAAFTAWSAVSIEERASKLEAFSDAIIQQREELANLFTAEMGRPINGGFSSYMEIDSACHWCKVIARYRLPREIIEDNESHTIERYYTPLGVAGLIVPWNFPVLLAMWKIAPALLAGNTIVVKPSPYTPLTTLRIGEIARDIFPAGVFNVVTGENELGQWMTEHPDINKISFTGSTATGKKVLQSAAVNLKRVTLELGGNDAAIVLEDADPKEVVPKLFWAAFSNTAQICVATKRLYVHEKIYDEFLDEFKQYTKNIPIGDGMNPDTLIGPVQNKMQYEKVKALIEDAKSTGTNIVCGGTVEDKTGYFIPITIVDNPPEDARVVTEEAFGPVLPVIKYSNYDEVITKANNTDYGLAGSVWGKDLNLARSIAERLETGTVWINEAHILLPNVPFGGHKQSGIGVENSIEGLKEYTNTKTIMIKKK</sequence>
<comment type="catalytic activity">
    <reaction evidence="3">
        <text>(2S)-3-sulfolactaldehyde + NAD(+) + H2O = (2S)-3-sulfolactate + NADH + 2 H(+)</text>
        <dbReference type="Rhea" id="RHEA:47932"/>
        <dbReference type="ChEBI" id="CHEBI:15377"/>
        <dbReference type="ChEBI" id="CHEBI:15378"/>
        <dbReference type="ChEBI" id="CHEBI:57540"/>
        <dbReference type="ChEBI" id="CHEBI:57945"/>
        <dbReference type="ChEBI" id="CHEBI:61289"/>
        <dbReference type="ChEBI" id="CHEBI:90109"/>
        <dbReference type="EC" id="1.2.1.97"/>
    </reaction>
    <physiologicalReaction direction="left-to-right" evidence="3">
        <dbReference type="Rhea" id="RHEA:47933"/>
    </physiologicalReaction>
</comment>
<dbReference type="PANTHER" id="PTHR11699">
    <property type="entry name" value="ALDEHYDE DEHYDROGENASE-RELATED"/>
    <property type="match status" value="1"/>
</dbReference>
<dbReference type="InterPro" id="IPR029510">
    <property type="entry name" value="Ald_DH_CS_GLU"/>
</dbReference>
<evidence type="ECO:0000256" key="7">
    <source>
        <dbReference type="PROSITE-ProRule" id="PRU10007"/>
    </source>
</evidence>
<dbReference type="InterPro" id="IPR044086">
    <property type="entry name" value="LUC3-like"/>
</dbReference>
<keyword evidence="11" id="KW-1185">Reference proteome</keyword>
<dbReference type="EMBL" id="JAGYPF010000001">
    <property type="protein sequence ID" value="MBS4211371.1"/>
    <property type="molecule type" value="Genomic_DNA"/>
</dbReference>
<accession>A0A942TYX5</accession>
<evidence type="ECO:0000256" key="4">
    <source>
        <dbReference type="ARBA" id="ARBA00054572"/>
    </source>
</evidence>
<dbReference type="CDD" id="cd07106">
    <property type="entry name" value="ALDH_AldA-AAD23400"/>
    <property type="match status" value="1"/>
</dbReference>
<keyword evidence="2 5" id="KW-0560">Oxidoreductase</keyword>
<dbReference type="InterPro" id="IPR016163">
    <property type="entry name" value="Ald_DH_C"/>
</dbReference>
<dbReference type="Pfam" id="PF00171">
    <property type="entry name" value="Aldedh"/>
    <property type="match status" value="1"/>
</dbReference>
<dbReference type="InterPro" id="IPR015590">
    <property type="entry name" value="Aldehyde_DH_dom"/>
</dbReference>
<evidence type="ECO:0000256" key="6">
    <source>
        <dbReference type="PIRSR" id="PIRSR036492-1"/>
    </source>
</evidence>
<evidence type="ECO:0000313" key="11">
    <source>
        <dbReference type="Proteomes" id="UP000679749"/>
    </source>
</evidence>
<dbReference type="PIRSF" id="PIRSF036492">
    <property type="entry name" value="ALDH"/>
    <property type="match status" value="1"/>
</dbReference>
<feature type="active site" evidence="6 7">
    <location>
        <position position="248"/>
    </location>
</feature>
<evidence type="ECO:0000256" key="2">
    <source>
        <dbReference type="ARBA" id="ARBA00023002"/>
    </source>
</evidence>
<comment type="similarity">
    <text evidence="1 5 8">Belongs to the aldehyde dehydrogenase family.</text>
</comment>
<dbReference type="RefSeq" id="WP_213115892.1">
    <property type="nucleotide sequence ID" value="NZ_JAGYPF010000001.1"/>
</dbReference>
<evidence type="ECO:0000256" key="3">
    <source>
        <dbReference type="ARBA" id="ARBA00050326"/>
    </source>
</evidence>
<evidence type="ECO:0000313" key="10">
    <source>
        <dbReference type="EMBL" id="MBS4211371.1"/>
    </source>
</evidence>
<dbReference type="GO" id="GO:0006081">
    <property type="term" value="P:aldehyde metabolic process"/>
    <property type="evidence" value="ECO:0007669"/>
    <property type="project" value="InterPro"/>
</dbReference>
<dbReference type="SUPFAM" id="SSF53720">
    <property type="entry name" value="ALDH-like"/>
    <property type="match status" value="1"/>
</dbReference>